<dbReference type="EMBL" id="CP036525">
    <property type="protein sequence ID" value="QDT01698.1"/>
    <property type="molecule type" value="Genomic_DNA"/>
</dbReference>
<evidence type="ECO:0000313" key="3">
    <source>
        <dbReference type="Proteomes" id="UP000318538"/>
    </source>
</evidence>
<keyword evidence="1" id="KW-0472">Membrane</keyword>
<reference evidence="2 3" key="1">
    <citation type="submission" date="2019-02" db="EMBL/GenBank/DDBJ databases">
        <title>Deep-cultivation of Planctomycetes and their phenomic and genomic characterization uncovers novel biology.</title>
        <authorList>
            <person name="Wiegand S."/>
            <person name="Jogler M."/>
            <person name="Boedeker C."/>
            <person name="Pinto D."/>
            <person name="Vollmers J."/>
            <person name="Rivas-Marin E."/>
            <person name="Kohn T."/>
            <person name="Peeters S.H."/>
            <person name="Heuer A."/>
            <person name="Rast P."/>
            <person name="Oberbeckmann S."/>
            <person name="Bunk B."/>
            <person name="Jeske O."/>
            <person name="Meyerdierks A."/>
            <person name="Storesund J.E."/>
            <person name="Kallscheuer N."/>
            <person name="Luecker S."/>
            <person name="Lage O.M."/>
            <person name="Pohl T."/>
            <person name="Merkel B.J."/>
            <person name="Hornburger P."/>
            <person name="Mueller R.-W."/>
            <person name="Bruemmer F."/>
            <person name="Labrenz M."/>
            <person name="Spormann A.M."/>
            <person name="Op den Camp H."/>
            <person name="Overmann J."/>
            <person name="Amann R."/>
            <person name="Jetten M.S.M."/>
            <person name="Mascher T."/>
            <person name="Medema M.H."/>
            <person name="Devos D.P."/>
            <person name="Kaster A.-K."/>
            <person name="Ovreas L."/>
            <person name="Rohde M."/>
            <person name="Galperin M.Y."/>
            <person name="Jogler C."/>
        </authorList>
    </citation>
    <scope>NUCLEOTIDE SEQUENCE [LARGE SCALE GENOMIC DNA]</scope>
    <source>
        <strain evidence="2 3">K22_7</strain>
    </source>
</reference>
<dbReference type="KEGG" id="rlc:K227x_00650"/>
<gene>
    <name evidence="2" type="ORF">K227x_00650</name>
</gene>
<feature type="transmembrane region" description="Helical" evidence="1">
    <location>
        <begin position="20"/>
        <end position="52"/>
    </location>
</feature>
<dbReference type="AlphaFoldDB" id="A0A517N3X8"/>
<evidence type="ECO:0000313" key="2">
    <source>
        <dbReference type="EMBL" id="QDT01698.1"/>
    </source>
</evidence>
<name>A0A517N3X8_9BACT</name>
<evidence type="ECO:0000256" key="1">
    <source>
        <dbReference type="SAM" id="Phobius"/>
    </source>
</evidence>
<keyword evidence="1" id="KW-1133">Transmembrane helix</keyword>
<keyword evidence="1" id="KW-0812">Transmembrane</keyword>
<accession>A0A517N3X8</accession>
<dbReference type="RefSeq" id="WP_218933659.1">
    <property type="nucleotide sequence ID" value="NZ_CP036525.1"/>
</dbReference>
<dbReference type="Proteomes" id="UP000318538">
    <property type="component" value="Chromosome"/>
</dbReference>
<keyword evidence="3" id="KW-1185">Reference proteome</keyword>
<organism evidence="2 3">
    <name type="scientific">Rubripirellula lacrimiformis</name>
    <dbReference type="NCBI Taxonomy" id="1930273"/>
    <lineage>
        <taxon>Bacteria</taxon>
        <taxon>Pseudomonadati</taxon>
        <taxon>Planctomycetota</taxon>
        <taxon>Planctomycetia</taxon>
        <taxon>Pirellulales</taxon>
        <taxon>Pirellulaceae</taxon>
        <taxon>Rubripirellula</taxon>
    </lineage>
</organism>
<sequence length="60" mass="6646">MHPNLAVHLLQSLAVHQHLLLHLAVVALLKSLHLAVVALLKLPHLAVVVALVKFRQWLAK</sequence>
<proteinExistence type="predicted"/>
<protein>
    <submittedName>
        <fullName evidence="2">Uncharacterized protein</fullName>
    </submittedName>
</protein>